<dbReference type="PANTHER" id="PTHR17972">
    <property type="entry name" value="NUCLEOLAR RNA-ASSOCIATED PROTEIN"/>
    <property type="match status" value="1"/>
</dbReference>
<evidence type="ECO:0000313" key="2">
    <source>
        <dbReference type="Proteomes" id="UP001652741"/>
    </source>
</evidence>
<proteinExistence type="inferred from homology"/>
<evidence type="ECO:0000256" key="1">
    <source>
        <dbReference type="RuleBase" id="RU364032"/>
    </source>
</evidence>
<dbReference type="InterPro" id="IPR005554">
    <property type="entry name" value="NOL6/Upt22"/>
</dbReference>
<organism evidence="2 3">
    <name type="scientific">Salmo salar</name>
    <name type="common">Atlantic salmon</name>
    <dbReference type="NCBI Taxonomy" id="8030"/>
    <lineage>
        <taxon>Eukaryota</taxon>
        <taxon>Metazoa</taxon>
        <taxon>Chordata</taxon>
        <taxon>Craniata</taxon>
        <taxon>Vertebrata</taxon>
        <taxon>Euteleostomi</taxon>
        <taxon>Actinopterygii</taxon>
        <taxon>Neopterygii</taxon>
        <taxon>Teleostei</taxon>
        <taxon>Protacanthopterygii</taxon>
        <taxon>Salmoniformes</taxon>
        <taxon>Salmonidae</taxon>
        <taxon>Salmoninae</taxon>
        <taxon>Salmo</taxon>
    </lineage>
</organism>
<gene>
    <name evidence="3" type="primary">LOC123729327</name>
</gene>
<sequence length="277" mass="30914">MENTSEPPTPHYNSSVLGDMLPRNHLLFLTAVSSQCTAFAERVALLKYREALLSGTLTNCVCVKDGLALRIQVACHREPQVLRESVCTEGLLIVRENEETQALEMATMHRPLLTCTGSSNSTHTLGRCVAWPSAGWELFSDDITEDTADLLVVSLFLQLAPFTLQGLLRWVSFAFSSFDWRNNPRWSTSTTSSPLLTTLRSRMTSSSPEFLPVIFIATPNSHTVKDRKKKNPVCILNSIVKALKCDHFGRICIKIFCCATYICNFGAPVDLQEKLLR</sequence>
<evidence type="ECO:0000313" key="3">
    <source>
        <dbReference type="RefSeq" id="XP_045560165.1"/>
    </source>
</evidence>
<comment type="similarity">
    <text evidence="1">Belongs to the NRAP family.</text>
</comment>
<keyword evidence="1" id="KW-0694">RNA-binding</keyword>
<comment type="subcellular location">
    <subcellularLocation>
        <location evidence="1">Nucleus</location>
        <location evidence="1">Nucleolus</location>
    </subcellularLocation>
</comment>
<keyword evidence="1" id="KW-0539">Nucleus</keyword>
<dbReference type="PANTHER" id="PTHR17972:SF0">
    <property type="entry name" value="NUCLEOLAR PROTEIN 6"/>
    <property type="match status" value="1"/>
</dbReference>
<reference evidence="3" key="1">
    <citation type="submission" date="2025-08" db="UniProtKB">
        <authorList>
            <consortium name="RefSeq"/>
        </authorList>
    </citation>
    <scope>IDENTIFICATION</scope>
</reference>
<protein>
    <recommendedName>
        <fullName evidence="1">Nucleolar protein 6</fullName>
    </recommendedName>
</protein>
<dbReference type="GeneID" id="123729327"/>
<dbReference type="RefSeq" id="XP_045560165.1">
    <property type="nucleotide sequence ID" value="XM_045704209.1"/>
</dbReference>
<accession>A0ABM3DN02</accession>
<keyword evidence="2" id="KW-1185">Reference proteome</keyword>
<name>A0ABM3DN02_SALSA</name>
<dbReference type="Proteomes" id="UP001652741">
    <property type="component" value="Chromosome ssa20"/>
</dbReference>